<name>A0A0C2DEA1_9BILA</name>
<protein>
    <submittedName>
        <fullName evidence="1">Uncharacterized protein</fullName>
    </submittedName>
</protein>
<dbReference type="EMBL" id="KN726422">
    <property type="protein sequence ID" value="KIH68273.1"/>
    <property type="molecule type" value="Genomic_DNA"/>
</dbReference>
<reference evidence="1 2" key="1">
    <citation type="submission" date="2013-12" db="EMBL/GenBank/DDBJ databases">
        <title>Draft genome of the parsitic nematode Ancylostoma duodenale.</title>
        <authorList>
            <person name="Mitreva M."/>
        </authorList>
    </citation>
    <scope>NUCLEOTIDE SEQUENCE [LARGE SCALE GENOMIC DNA]</scope>
    <source>
        <strain evidence="1 2">Zhejiang</strain>
    </source>
</reference>
<proteinExistence type="predicted"/>
<accession>A0A0C2DEA1</accession>
<dbReference type="OrthoDB" id="1716625at2759"/>
<sequence>MMQEKLQNHNFIRFNPRKPKLFEIVDGMLASDIDRQNHHVVTVKGEELTWNCHAELNLAETF</sequence>
<dbReference type="AlphaFoldDB" id="A0A0C2DEA1"/>
<gene>
    <name evidence="1" type="ORF">ANCDUO_01393</name>
</gene>
<organism evidence="1 2">
    <name type="scientific">Ancylostoma duodenale</name>
    <dbReference type="NCBI Taxonomy" id="51022"/>
    <lineage>
        <taxon>Eukaryota</taxon>
        <taxon>Metazoa</taxon>
        <taxon>Ecdysozoa</taxon>
        <taxon>Nematoda</taxon>
        <taxon>Chromadorea</taxon>
        <taxon>Rhabditida</taxon>
        <taxon>Rhabditina</taxon>
        <taxon>Rhabditomorpha</taxon>
        <taxon>Strongyloidea</taxon>
        <taxon>Ancylostomatidae</taxon>
        <taxon>Ancylostomatinae</taxon>
        <taxon>Ancylostoma</taxon>
    </lineage>
</organism>
<keyword evidence="2" id="KW-1185">Reference proteome</keyword>
<evidence type="ECO:0000313" key="1">
    <source>
        <dbReference type="EMBL" id="KIH68273.1"/>
    </source>
</evidence>
<evidence type="ECO:0000313" key="2">
    <source>
        <dbReference type="Proteomes" id="UP000054047"/>
    </source>
</evidence>
<dbReference type="Proteomes" id="UP000054047">
    <property type="component" value="Unassembled WGS sequence"/>
</dbReference>